<gene>
    <name evidence="1" type="ORF">KA717_05900</name>
</gene>
<dbReference type="InterPro" id="IPR027417">
    <property type="entry name" value="P-loop_NTPase"/>
</dbReference>
<name>A0A977PYC6_9CYAN</name>
<proteinExistence type="predicted"/>
<reference evidence="1" key="1">
    <citation type="submission" date="2021-04" db="EMBL/GenBank/DDBJ databases">
        <title>Genome sequence of Woronichinia naegeliana from Washington state freshwater lake bloom.</title>
        <authorList>
            <person name="Dreher T.W."/>
        </authorList>
    </citation>
    <scope>NUCLEOTIDE SEQUENCE</scope>
    <source>
        <strain evidence="1">WA131</strain>
    </source>
</reference>
<evidence type="ECO:0000313" key="1">
    <source>
        <dbReference type="EMBL" id="UXE62335.1"/>
    </source>
</evidence>
<protein>
    <submittedName>
        <fullName evidence="1">Uncharacterized protein</fullName>
    </submittedName>
</protein>
<accession>A0A977PYC6</accession>
<dbReference type="EMBL" id="CP073041">
    <property type="protein sequence ID" value="UXE62335.1"/>
    <property type="molecule type" value="Genomic_DNA"/>
</dbReference>
<organism evidence="1">
    <name type="scientific">Woronichinia naegeliana WA131</name>
    <dbReference type="NCBI Taxonomy" id="2824559"/>
    <lineage>
        <taxon>Bacteria</taxon>
        <taxon>Bacillati</taxon>
        <taxon>Cyanobacteriota</taxon>
        <taxon>Cyanophyceae</taxon>
        <taxon>Synechococcales</taxon>
        <taxon>Coelosphaeriaceae</taxon>
        <taxon>Woronichinia</taxon>
    </lineage>
</organism>
<dbReference type="KEGG" id="wna:KA717_05900"/>
<dbReference type="Proteomes" id="UP001065613">
    <property type="component" value="Chromosome"/>
</dbReference>
<dbReference type="AlphaFoldDB" id="A0A977PYC6"/>
<dbReference type="SUPFAM" id="SSF52540">
    <property type="entry name" value="P-loop containing nucleoside triphosphate hydrolases"/>
    <property type="match status" value="1"/>
</dbReference>
<sequence length="669" mass="75582">MINFATPIIPANLCLVLAANESDRRQLADRLAIAVDGRYPVQCKTPLGFISEEVLLFWPLILEQAVCPAQFPLRLRPETEQALATALWRKMNAKQETPRSLAAEYRLVRDSLDVMQLGGAAGLPLTEISTLLTNSWPDHQQQDCSPAERGRFLLAWRQWCLEQGFLTYGLIYDLYWQYLLPQEDYQARLQQRFTAVFADDLDDYPVIAADLIETLLQGGAWGLLTYNLDGKIRLGLNADPDYLATLASYCQIEALDCPSGLAADWGENILTLLTDPLANLPLPPTLQSLQTTSRAKLLRTTANLIIETVKDGEIKPEEIAIIAPGLDDIARYSLIEMLTAAQIPIEPLNEQRPLHSSPFVRSLLTLSALVYPDLGRLALRDDVAEMLVILSQTSQDSSGEKHQRLIPAIDPVRAGILADACYQLDLAQPRLLPFERFARWDRLGYQAATAYKSLSEWIEQRQKEVAQSPEFSPLEMLHQAMQELVPPMAKLPYSQVSALRELMETAQHFWKVEQRLAQNPENVNLTRFALADFIQLLRQGTITANPLPHRALGHPSPRIILATIFQYRSLRTQHPWHFWLDAGSELWKKGGASQLFAAPIFQRGWSGWQWMEDNSLQADQERFERIMRDLLARVSDRLYLCHSDLSVRGVEQTGPLLALIQRSPLSSHS</sequence>